<gene>
    <name evidence="3" type="primary">comEA</name>
    <name evidence="3" type="ordered locus">bpr_I1807</name>
</gene>
<dbReference type="GO" id="GO:0003677">
    <property type="term" value="F:DNA binding"/>
    <property type="evidence" value="ECO:0007669"/>
    <property type="project" value="InterPro"/>
</dbReference>
<dbReference type="eggNOG" id="COG1596">
    <property type="taxonomic scope" value="Bacteria"/>
</dbReference>
<feature type="chain" id="PRO_5003139765" evidence="1">
    <location>
        <begin position="21"/>
        <end position="224"/>
    </location>
</feature>
<dbReference type="PANTHER" id="PTHR21180:SF32">
    <property type="entry name" value="ENDONUCLEASE_EXONUCLEASE_PHOSPHATASE FAMILY DOMAIN-CONTAINING PROTEIN 1"/>
    <property type="match status" value="1"/>
</dbReference>
<keyword evidence="4" id="KW-1185">Reference proteome</keyword>
<accession>E0RVC3</accession>
<dbReference type="SMART" id="SM00278">
    <property type="entry name" value="HhH1"/>
    <property type="match status" value="2"/>
</dbReference>
<dbReference type="Gene3D" id="1.10.150.280">
    <property type="entry name" value="AF1531-like domain"/>
    <property type="match status" value="1"/>
</dbReference>
<dbReference type="Proteomes" id="UP000001299">
    <property type="component" value="Chromosome 1"/>
</dbReference>
<dbReference type="HOGENOM" id="CLU_052011_1_2_9"/>
<dbReference type="Gene3D" id="3.10.560.10">
    <property type="entry name" value="Outer membrane lipoprotein wza domain like"/>
    <property type="match status" value="1"/>
</dbReference>
<protein>
    <submittedName>
        <fullName evidence="3">Competence protein ComEA</fullName>
    </submittedName>
</protein>
<feature type="domain" description="Helix-hairpin-helix DNA-binding motif class 1" evidence="2">
    <location>
        <begin position="172"/>
        <end position="191"/>
    </location>
</feature>
<reference evidence="3 4" key="1">
    <citation type="journal article" date="2010" name="PLoS ONE">
        <title>The glycobiome of the rumen bacterium Butyrivibrio proteoclasticus B316(T) highlights adaptation to a polysaccharide-rich environment.</title>
        <authorList>
            <person name="Kelly W.J."/>
            <person name="Leahy S.C."/>
            <person name="Altermann E."/>
            <person name="Yeoman C.J."/>
            <person name="Dunne J.C."/>
            <person name="Kong Z."/>
            <person name="Pacheco D.M."/>
            <person name="Li D."/>
            <person name="Noel S.J."/>
            <person name="Moon C.D."/>
            <person name="Cookson A.L."/>
            <person name="Attwood G.T."/>
        </authorList>
    </citation>
    <scope>NUCLEOTIDE SEQUENCE [LARGE SCALE GENOMIC DNA]</scope>
    <source>
        <strain evidence="4">ATCC 51982 / DSM 14932 / B316</strain>
    </source>
</reference>
<evidence type="ECO:0000313" key="4">
    <source>
        <dbReference type="Proteomes" id="UP000001299"/>
    </source>
</evidence>
<dbReference type="SUPFAM" id="SSF47781">
    <property type="entry name" value="RuvA domain 2-like"/>
    <property type="match status" value="1"/>
</dbReference>
<keyword evidence="1" id="KW-0732">Signal</keyword>
<dbReference type="PANTHER" id="PTHR21180">
    <property type="entry name" value="ENDONUCLEASE/EXONUCLEASE/PHOSPHATASE FAMILY DOMAIN-CONTAINING PROTEIN 1"/>
    <property type="match status" value="1"/>
</dbReference>
<sequence>MRKTIIILLTMILLAGCRRADSQEIILSDEEMNRELTIDASSGISSGGFASADYSEPDEEPAKAAVRSCAVFVCGAVVNPGVYYLDSDRRIIDAVEAAGGFAENADKDYVNLAYPIQDGLKLQIPTRDEIEKADTADSSSVPDYDYNKESMQTSGGADKGASFININTATAEELMTLPGIGKGIAGKIIDYRTENGKFTAIEDIMKVSGIKDKLFSKIKDYITV</sequence>
<evidence type="ECO:0000259" key="2">
    <source>
        <dbReference type="SMART" id="SM00278"/>
    </source>
</evidence>
<dbReference type="eggNOG" id="COG1555">
    <property type="taxonomic scope" value="Bacteria"/>
</dbReference>
<dbReference type="RefSeq" id="WP_013281196.1">
    <property type="nucleotide sequence ID" value="NC_014387.1"/>
</dbReference>
<dbReference type="NCBIfam" id="TIGR00426">
    <property type="entry name" value="competence protein ComEA helix-hairpin-helix repeat region"/>
    <property type="match status" value="1"/>
</dbReference>
<dbReference type="InterPro" id="IPR010994">
    <property type="entry name" value="RuvA_2-like"/>
</dbReference>
<feature type="domain" description="Helix-hairpin-helix DNA-binding motif class 1" evidence="2">
    <location>
        <begin position="202"/>
        <end position="221"/>
    </location>
</feature>
<organism evidence="3 4">
    <name type="scientific">Butyrivibrio proteoclasticus (strain ATCC 51982 / DSM 14932 / B316)</name>
    <name type="common">Clostridium proteoclasticum</name>
    <dbReference type="NCBI Taxonomy" id="515622"/>
    <lineage>
        <taxon>Bacteria</taxon>
        <taxon>Bacillati</taxon>
        <taxon>Bacillota</taxon>
        <taxon>Clostridia</taxon>
        <taxon>Lachnospirales</taxon>
        <taxon>Lachnospiraceae</taxon>
        <taxon>Butyrivibrio</taxon>
    </lineage>
</organism>
<dbReference type="AlphaFoldDB" id="E0RVC3"/>
<dbReference type="InterPro" id="IPR051675">
    <property type="entry name" value="Endo/Exo/Phosphatase_dom_1"/>
</dbReference>
<dbReference type="PROSITE" id="PS51257">
    <property type="entry name" value="PROKAR_LIPOPROTEIN"/>
    <property type="match status" value="1"/>
</dbReference>
<dbReference type="Pfam" id="PF12836">
    <property type="entry name" value="HHH_3"/>
    <property type="match status" value="1"/>
</dbReference>
<dbReference type="InterPro" id="IPR019554">
    <property type="entry name" value="Soluble_ligand-bd"/>
</dbReference>
<evidence type="ECO:0000256" key="1">
    <source>
        <dbReference type="SAM" id="SignalP"/>
    </source>
</evidence>
<dbReference type="GO" id="GO:0006281">
    <property type="term" value="P:DNA repair"/>
    <property type="evidence" value="ECO:0007669"/>
    <property type="project" value="InterPro"/>
</dbReference>
<name>E0RVC3_BUTPB</name>
<dbReference type="InterPro" id="IPR003583">
    <property type="entry name" value="Hlx-hairpin-Hlx_DNA-bd_motif"/>
</dbReference>
<feature type="signal peptide" evidence="1">
    <location>
        <begin position="1"/>
        <end position="20"/>
    </location>
</feature>
<dbReference type="STRING" id="515622.bpr_I1807"/>
<dbReference type="InterPro" id="IPR004509">
    <property type="entry name" value="Competence_ComEA_HhH"/>
</dbReference>
<proteinExistence type="predicted"/>
<evidence type="ECO:0000313" key="3">
    <source>
        <dbReference type="EMBL" id="ADL34542.1"/>
    </source>
</evidence>
<dbReference type="Pfam" id="PF10531">
    <property type="entry name" value="SLBB"/>
    <property type="match status" value="1"/>
</dbReference>
<dbReference type="EMBL" id="CP001810">
    <property type="protein sequence ID" value="ADL34542.1"/>
    <property type="molecule type" value="Genomic_DNA"/>
</dbReference>
<dbReference type="KEGG" id="bpb:bpr_I1807"/>